<dbReference type="PRINTS" id="PR00465">
    <property type="entry name" value="EP450IV"/>
</dbReference>
<dbReference type="EMBL" id="MLKD01000002">
    <property type="protein sequence ID" value="OQE29879.1"/>
    <property type="molecule type" value="Genomic_DNA"/>
</dbReference>
<comment type="similarity">
    <text evidence="2">Belongs to the cytochrome P450 family.</text>
</comment>
<comment type="caution">
    <text evidence="8">The sequence shown here is derived from an EMBL/GenBank/DDBJ whole genome shotgun (WGS) entry which is preliminary data.</text>
</comment>
<dbReference type="CDD" id="cd11040">
    <property type="entry name" value="CYP7_CYP8-like"/>
    <property type="match status" value="1"/>
</dbReference>
<dbReference type="PANTHER" id="PTHR47582:SF1">
    <property type="entry name" value="P450, PUTATIVE (EUROFUNG)-RELATED"/>
    <property type="match status" value="1"/>
</dbReference>
<keyword evidence="5 6" id="KW-0408">Iron</keyword>
<evidence type="ECO:0000256" key="1">
    <source>
        <dbReference type="ARBA" id="ARBA00001971"/>
    </source>
</evidence>
<keyword evidence="9" id="KW-1185">Reference proteome</keyword>
<reference evidence="9" key="1">
    <citation type="journal article" date="2017" name="Nat. Microbiol.">
        <title>Global analysis of biosynthetic gene clusters reveals vast potential of secondary metabolite production in Penicillium species.</title>
        <authorList>
            <person name="Nielsen J.C."/>
            <person name="Grijseels S."/>
            <person name="Prigent S."/>
            <person name="Ji B."/>
            <person name="Dainat J."/>
            <person name="Nielsen K.F."/>
            <person name="Frisvad J.C."/>
            <person name="Workman M."/>
            <person name="Nielsen J."/>
        </authorList>
    </citation>
    <scope>NUCLEOTIDE SEQUENCE [LARGE SCALE GENOMIC DNA]</scope>
    <source>
        <strain evidence="9">IBT 24891</strain>
    </source>
</reference>
<dbReference type="GO" id="GO:0016705">
    <property type="term" value="F:oxidoreductase activity, acting on paired donors, with incorporation or reduction of molecular oxygen"/>
    <property type="evidence" value="ECO:0007669"/>
    <property type="project" value="InterPro"/>
</dbReference>
<dbReference type="STRING" id="303698.A0A1V6TVL0"/>
<accession>A0A1V6TVL0</accession>
<gene>
    <name evidence="8" type="ORF">PENSTE_c002G03109</name>
</gene>
<keyword evidence="7" id="KW-1133">Transmembrane helix</keyword>
<comment type="cofactor">
    <cofactor evidence="1 6">
        <name>heme</name>
        <dbReference type="ChEBI" id="CHEBI:30413"/>
    </cofactor>
</comment>
<evidence type="ECO:0000256" key="4">
    <source>
        <dbReference type="ARBA" id="ARBA00023002"/>
    </source>
</evidence>
<dbReference type="GO" id="GO:0020037">
    <property type="term" value="F:heme binding"/>
    <property type="evidence" value="ECO:0007669"/>
    <property type="project" value="InterPro"/>
</dbReference>
<feature type="transmembrane region" description="Helical" evidence="7">
    <location>
        <begin position="6"/>
        <end position="24"/>
    </location>
</feature>
<name>A0A1V6TVL0_9EURO</name>
<dbReference type="Pfam" id="PF00067">
    <property type="entry name" value="p450"/>
    <property type="match status" value="1"/>
</dbReference>
<evidence type="ECO:0000256" key="2">
    <source>
        <dbReference type="ARBA" id="ARBA00010617"/>
    </source>
</evidence>
<dbReference type="GO" id="GO:0005506">
    <property type="term" value="F:iron ion binding"/>
    <property type="evidence" value="ECO:0007669"/>
    <property type="project" value="InterPro"/>
</dbReference>
<evidence type="ECO:0008006" key="10">
    <source>
        <dbReference type="Google" id="ProtNLM"/>
    </source>
</evidence>
<keyword evidence="7" id="KW-0472">Membrane</keyword>
<evidence type="ECO:0000313" key="8">
    <source>
        <dbReference type="EMBL" id="OQE29879.1"/>
    </source>
</evidence>
<dbReference type="GO" id="GO:0004497">
    <property type="term" value="F:monooxygenase activity"/>
    <property type="evidence" value="ECO:0007669"/>
    <property type="project" value="InterPro"/>
</dbReference>
<dbReference type="InterPro" id="IPR036396">
    <property type="entry name" value="Cyt_P450_sf"/>
</dbReference>
<dbReference type="PANTHER" id="PTHR47582">
    <property type="entry name" value="P450, PUTATIVE (EUROFUNG)-RELATED"/>
    <property type="match status" value="1"/>
</dbReference>
<evidence type="ECO:0000256" key="6">
    <source>
        <dbReference type="PIRSR" id="PIRSR602403-1"/>
    </source>
</evidence>
<evidence type="ECO:0000256" key="7">
    <source>
        <dbReference type="SAM" id="Phobius"/>
    </source>
</evidence>
<protein>
    <recommendedName>
        <fullName evidence="10">Cytochrome P450</fullName>
    </recommendedName>
</protein>
<keyword evidence="3 6" id="KW-0479">Metal-binding</keyword>
<feature type="binding site" description="axial binding residue" evidence="6">
    <location>
        <position position="435"/>
    </location>
    <ligand>
        <name>heme</name>
        <dbReference type="ChEBI" id="CHEBI:30413"/>
    </ligand>
    <ligandPart>
        <name>Fe</name>
        <dbReference type="ChEBI" id="CHEBI:18248"/>
    </ligandPart>
</feature>
<keyword evidence="6" id="KW-0349">Heme</keyword>
<dbReference type="GO" id="GO:0043386">
    <property type="term" value="P:mycotoxin biosynthetic process"/>
    <property type="evidence" value="ECO:0007669"/>
    <property type="project" value="UniProtKB-ARBA"/>
</dbReference>
<dbReference type="Proteomes" id="UP000191285">
    <property type="component" value="Unassembled WGS sequence"/>
</dbReference>
<evidence type="ECO:0000256" key="5">
    <source>
        <dbReference type="ARBA" id="ARBA00023004"/>
    </source>
</evidence>
<proteinExistence type="inferred from homology"/>
<dbReference type="AlphaFoldDB" id="A0A1V6TVL0"/>
<dbReference type="SUPFAM" id="SSF48264">
    <property type="entry name" value="Cytochrome P450"/>
    <property type="match status" value="1"/>
</dbReference>
<dbReference type="InterPro" id="IPR053007">
    <property type="entry name" value="CYP450_monoxygenase_sec-met"/>
</dbReference>
<sequence>MLETTQFLLLGIAAVLGCMVYQGMRRDPREPPFLPSKIPVIGHLLGMIFQGLPYWSQYANDNTAYPIFSLDMLFMKIYVVSSTEIVRLIQRNEKTISFDPLLDVSIRSFSGMKNKRTINLMLDKDSGGQGLNAEIMHAMTPALIGEPLDRMNAIMIKTVGEHIAKLEQTPSLDLYRWARDMITAASTEATYGPLSPYRDPEIVDAFWDFEENLNSLMPNFMPWLTARKAWNARRKISRALLEYLRNGGVESASDLEKVRYRKSMEHDISLEDYAQLEVPMQLAFVSNTVPAVFWALFDIFSNPEILEEFREEIKQNALSISEDGTHTVNITAIKERCPFALSLFQEILRWRTTTTPTRCVVKDTLIGDRYLLKAGSMISMPGGVIGKRADVWGDSAGVFDPRRFIKPDPSGAGPQKKEPRRTGGFMSFGISPVICPGRHFASSEVLGIAAMMALRFDLTPVGDTWKAPPTDTTSLVSIMGAVRGAFPVSVRAREEYEGASWMFRCETGKGQFPLAVG</sequence>
<keyword evidence="4" id="KW-0560">Oxidoreductase</keyword>
<keyword evidence="7" id="KW-0812">Transmembrane</keyword>
<evidence type="ECO:0000313" key="9">
    <source>
        <dbReference type="Proteomes" id="UP000191285"/>
    </source>
</evidence>
<evidence type="ECO:0000256" key="3">
    <source>
        <dbReference type="ARBA" id="ARBA00022723"/>
    </source>
</evidence>
<organism evidence="8 9">
    <name type="scientific">Penicillium steckii</name>
    <dbReference type="NCBI Taxonomy" id="303698"/>
    <lineage>
        <taxon>Eukaryota</taxon>
        <taxon>Fungi</taxon>
        <taxon>Dikarya</taxon>
        <taxon>Ascomycota</taxon>
        <taxon>Pezizomycotina</taxon>
        <taxon>Eurotiomycetes</taxon>
        <taxon>Eurotiomycetidae</taxon>
        <taxon>Eurotiales</taxon>
        <taxon>Aspergillaceae</taxon>
        <taxon>Penicillium</taxon>
    </lineage>
</organism>
<dbReference type="OrthoDB" id="3366823at2759"/>
<dbReference type="InterPro" id="IPR002403">
    <property type="entry name" value="Cyt_P450_E_grp-IV"/>
</dbReference>
<dbReference type="Gene3D" id="1.10.630.10">
    <property type="entry name" value="Cytochrome P450"/>
    <property type="match status" value="1"/>
</dbReference>
<dbReference type="InterPro" id="IPR001128">
    <property type="entry name" value="Cyt_P450"/>
</dbReference>